<evidence type="ECO:0008006" key="3">
    <source>
        <dbReference type="Google" id="ProtNLM"/>
    </source>
</evidence>
<organism evidence="1 2">
    <name type="scientific">Streptomyces violaceus</name>
    <name type="common">Streptomyces venezuelae</name>
    <dbReference type="NCBI Taxonomy" id="1936"/>
    <lineage>
        <taxon>Bacteria</taxon>
        <taxon>Bacillati</taxon>
        <taxon>Actinomycetota</taxon>
        <taxon>Actinomycetes</taxon>
        <taxon>Kitasatosporales</taxon>
        <taxon>Streptomycetaceae</taxon>
        <taxon>Streptomyces</taxon>
    </lineage>
</organism>
<reference evidence="1 2" key="1">
    <citation type="submission" date="2022-10" db="EMBL/GenBank/DDBJ databases">
        <title>The complete genomes of actinobacterial strains from the NBC collection.</title>
        <authorList>
            <person name="Joergensen T.S."/>
            <person name="Alvarez Arevalo M."/>
            <person name="Sterndorff E.B."/>
            <person name="Faurdal D."/>
            <person name="Vuksanovic O."/>
            <person name="Mourched A.-S."/>
            <person name="Charusanti P."/>
            <person name="Shaw S."/>
            <person name="Blin K."/>
            <person name="Weber T."/>
        </authorList>
    </citation>
    <scope>NUCLEOTIDE SEQUENCE [LARGE SCALE GENOMIC DNA]</scope>
    <source>
        <strain evidence="1 2">NBC_00456</strain>
    </source>
</reference>
<dbReference type="RefSeq" id="WP_328336491.1">
    <property type="nucleotide sequence ID" value="NZ_CP107906.1"/>
</dbReference>
<accession>A0ABZ1NKA8</accession>
<evidence type="ECO:0000313" key="2">
    <source>
        <dbReference type="Proteomes" id="UP001341259"/>
    </source>
</evidence>
<sequence length="40" mass="4450">MKDYSDEFKADAVALYESKPGATRATLREWVLRDGPTSSS</sequence>
<name>A0ABZ1NKA8_STRVL</name>
<evidence type="ECO:0000313" key="1">
    <source>
        <dbReference type="EMBL" id="WUG92060.1"/>
    </source>
</evidence>
<proteinExistence type="predicted"/>
<dbReference type="Proteomes" id="UP001341259">
    <property type="component" value="Chromosome"/>
</dbReference>
<dbReference type="Gene3D" id="1.10.10.60">
    <property type="entry name" value="Homeodomain-like"/>
    <property type="match status" value="1"/>
</dbReference>
<gene>
    <name evidence="1" type="ORF">OHB29_02900</name>
</gene>
<keyword evidence="2" id="KW-1185">Reference proteome</keyword>
<protein>
    <recommendedName>
        <fullName evidence="3">Transposase</fullName>
    </recommendedName>
</protein>
<dbReference type="EMBL" id="CP107906">
    <property type="protein sequence ID" value="WUG92060.1"/>
    <property type="molecule type" value="Genomic_DNA"/>
</dbReference>